<dbReference type="InterPro" id="IPR004378">
    <property type="entry name" value="F420H2_quin_Rdtase"/>
</dbReference>
<dbReference type="Proteomes" id="UP000194632">
    <property type="component" value="Unassembled WGS sequence"/>
</dbReference>
<reference evidence="1 2" key="1">
    <citation type="submission" date="2017-05" db="EMBL/GenBank/DDBJ databases">
        <title>Biotechnological potential of actinobacteria isolated from South African environments.</title>
        <authorList>
            <person name="Le Roes-Hill M."/>
            <person name="Prins A."/>
            <person name="Durrell K.A."/>
        </authorList>
    </citation>
    <scope>NUCLEOTIDE SEQUENCE [LARGE SCALE GENOMIC DNA]</scope>
    <source>
        <strain evidence="1">BS2</strain>
    </source>
</reference>
<evidence type="ECO:0000313" key="1">
    <source>
        <dbReference type="EMBL" id="OUC78221.1"/>
    </source>
</evidence>
<dbReference type="Pfam" id="PF04075">
    <property type="entry name" value="F420H2_quin_red"/>
    <property type="match status" value="1"/>
</dbReference>
<keyword evidence="2" id="KW-1185">Reference proteome</keyword>
<organism evidence="1 2">
    <name type="scientific">Gordonia lacunae</name>
    <dbReference type="NCBI Taxonomy" id="417102"/>
    <lineage>
        <taxon>Bacteria</taxon>
        <taxon>Bacillati</taxon>
        <taxon>Actinomycetota</taxon>
        <taxon>Actinomycetes</taxon>
        <taxon>Mycobacteriales</taxon>
        <taxon>Gordoniaceae</taxon>
        <taxon>Gordonia</taxon>
    </lineage>
</organism>
<gene>
    <name evidence="1" type="ORF">CA982_13415</name>
</gene>
<accession>A0A243Q8Z7</accession>
<name>A0A243Q8Z7_9ACTN</name>
<dbReference type="AlphaFoldDB" id="A0A243Q8Z7"/>
<dbReference type="OrthoDB" id="3778270at2"/>
<dbReference type="RefSeq" id="WP_086535819.1">
    <property type="nucleotide sequence ID" value="NZ_JBLKRZ010000008.1"/>
</dbReference>
<sequence>MRIPRAVARLNKRVTNPIQRQWAPRLAPYAMVEHVGRKSGKHYSIPVLAWVDGDRLTIILTYGRHTDWVRNVQAAGSFGLTRKNRHYRVTGPRVVPSDSPDIVRGARIPARLFESALLGTLHRA</sequence>
<evidence type="ECO:0000313" key="2">
    <source>
        <dbReference type="Proteomes" id="UP000194632"/>
    </source>
</evidence>
<dbReference type="EMBL" id="NGFO01000014">
    <property type="protein sequence ID" value="OUC78221.1"/>
    <property type="molecule type" value="Genomic_DNA"/>
</dbReference>
<dbReference type="STRING" id="417102.CA982_13415"/>
<comment type="caution">
    <text evidence="1">The sequence shown here is derived from an EMBL/GenBank/DDBJ whole genome shotgun (WGS) entry which is preliminary data.</text>
</comment>
<dbReference type="Gene3D" id="2.30.110.10">
    <property type="entry name" value="Electron Transport, Fmn-binding Protein, Chain A"/>
    <property type="match status" value="1"/>
</dbReference>
<dbReference type="NCBIfam" id="TIGR00026">
    <property type="entry name" value="hi_GC_TIGR00026"/>
    <property type="match status" value="1"/>
</dbReference>
<dbReference type="GO" id="GO:0016491">
    <property type="term" value="F:oxidoreductase activity"/>
    <property type="evidence" value="ECO:0007669"/>
    <property type="project" value="InterPro"/>
</dbReference>
<protein>
    <submittedName>
        <fullName evidence="1">Nitroreductase family deazaflavin-dependent oxidoreductase</fullName>
    </submittedName>
</protein>
<proteinExistence type="predicted"/>
<dbReference type="InterPro" id="IPR012349">
    <property type="entry name" value="Split_barrel_FMN-bd"/>
</dbReference>